<dbReference type="AlphaFoldDB" id="A0AAN9K1W7"/>
<evidence type="ECO:0000313" key="1">
    <source>
        <dbReference type="EMBL" id="KAK7309252.1"/>
    </source>
</evidence>
<sequence>MQNETKGWTDGHQLPLVFPKTEENSEILSTLFYALTFSPRSPLSKLFYKGFVLELKHTPRTPFDAKMQKGHGLQRLIEY</sequence>
<proteinExistence type="predicted"/>
<gene>
    <name evidence="1" type="ORF">RJT34_05823</name>
</gene>
<evidence type="ECO:0000313" key="2">
    <source>
        <dbReference type="Proteomes" id="UP001359559"/>
    </source>
</evidence>
<name>A0AAN9K1W7_CLITE</name>
<reference evidence="1 2" key="1">
    <citation type="submission" date="2024-01" db="EMBL/GenBank/DDBJ databases">
        <title>The genomes of 5 underutilized Papilionoideae crops provide insights into root nodulation and disease resistance.</title>
        <authorList>
            <person name="Yuan L."/>
        </authorList>
    </citation>
    <scope>NUCLEOTIDE SEQUENCE [LARGE SCALE GENOMIC DNA]</scope>
    <source>
        <strain evidence="1">LY-2023</strain>
        <tissue evidence="1">Leaf</tissue>
    </source>
</reference>
<organism evidence="1 2">
    <name type="scientific">Clitoria ternatea</name>
    <name type="common">Butterfly pea</name>
    <dbReference type="NCBI Taxonomy" id="43366"/>
    <lineage>
        <taxon>Eukaryota</taxon>
        <taxon>Viridiplantae</taxon>
        <taxon>Streptophyta</taxon>
        <taxon>Embryophyta</taxon>
        <taxon>Tracheophyta</taxon>
        <taxon>Spermatophyta</taxon>
        <taxon>Magnoliopsida</taxon>
        <taxon>eudicotyledons</taxon>
        <taxon>Gunneridae</taxon>
        <taxon>Pentapetalae</taxon>
        <taxon>rosids</taxon>
        <taxon>fabids</taxon>
        <taxon>Fabales</taxon>
        <taxon>Fabaceae</taxon>
        <taxon>Papilionoideae</taxon>
        <taxon>50 kb inversion clade</taxon>
        <taxon>NPAAA clade</taxon>
        <taxon>indigoferoid/millettioid clade</taxon>
        <taxon>Phaseoleae</taxon>
        <taxon>Clitoria</taxon>
    </lineage>
</organism>
<dbReference type="EMBL" id="JAYKXN010000002">
    <property type="protein sequence ID" value="KAK7309252.1"/>
    <property type="molecule type" value="Genomic_DNA"/>
</dbReference>
<dbReference type="Proteomes" id="UP001359559">
    <property type="component" value="Unassembled WGS sequence"/>
</dbReference>
<accession>A0AAN9K1W7</accession>
<comment type="caution">
    <text evidence="1">The sequence shown here is derived from an EMBL/GenBank/DDBJ whole genome shotgun (WGS) entry which is preliminary data.</text>
</comment>
<protein>
    <submittedName>
        <fullName evidence="1">Uncharacterized protein</fullName>
    </submittedName>
</protein>
<keyword evidence="2" id="KW-1185">Reference proteome</keyword>